<dbReference type="InterPro" id="IPR056230">
    <property type="entry name" value="TMEM62_C"/>
</dbReference>
<proteinExistence type="predicted"/>
<organism evidence="6 7">
    <name type="scientific">Rhamnella rubrinervis</name>
    <dbReference type="NCBI Taxonomy" id="2594499"/>
    <lineage>
        <taxon>Eukaryota</taxon>
        <taxon>Viridiplantae</taxon>
        <taxon>Streptophyta</taxon>
        <taxon>Embryophyta</taxon>
        <taxon>Tracheophyta</taxon>
        <taxon>Spermatophyta</taxon>
        <taxon>Magnoliopsida</taxon>
        <taxon>eudicotyledons</taxon>
        <taxon>Gunneridae</taxon>
        <taxon>Pentapetalae</taxon>
        <taxon>rosids</taxon>
        <taxon>fabids</taxon>
        <taxon>Rosales</taxon>
        <taxon>Rhamnaceae</taxon>
        <taxon>rhamnoid group</taxon>
        <taxon>Rhamneae</taxon>
        <taxon>Rhamnella</taxon>
    </lineage>
</organism>
<evidence type="ECO:0000256" key="2">
    <source>
        <dbReference type="SAM" id="SignalP"/>
    </source>
</evidence>
<feature type="domain" description="TMEM62 C-terminal" evidence="5">
    <location>
        <begin position="481"/>
        <end position="697"/>
    </location>
</feature>
<dbReference type="Proteomes" id="UP000796880">
    <property type="component" value="Unassembled WGS sequence"/>
</dbReference>
<dbReference type="Gene3D" id="3.60.21.10">
    <property type="match status" value="1"/>
</dbReference>
<feature type="domain" description="TMEM62 Ig-like" evidence="4">
    <location>
        <begin position="356"/>
        <end position="405"/>
    </location>
</feature>
<sequence>MGILNLMLLFWLTVIPTFHAAETGEVGGGEEGLSSAKPKWDSNYRKVIDVKGRPESVVWVVQLSDLHFSVHHPDRAIDFKKIVGPALSMINPSLVLITGDLTDGKSKDLLTMKQNEEEWLEYQNVMEDVVKRSSLNKGIFFDLRGNHDNFGVPVAGGSFDYFSRYSINGQLGRTRNINSVTLRTGDEKHLFVGVDSTMPIGLRGPTNLFGHPTDQLLAELDKELSQWDSQSTGPVTKISFGHFPLSFSATSTSGKSLKDIFLSHSLSAYICGHLHSKFGRNLKRHHQLNHHLLSLQKFFQFNGHEISDDIGVNCSTGTKEFWEWEMGDWRKRRAMRILAIDRGHVSYVDIDFKLGGKKTIILPTFPLDSRFMSTSSIHHKYVCQKISSLSYETVRALVFSVSPIVLWITPLGDLYVAPWNYKAFEDPSPDRYWLQIEATDIIGRSSLTDLRPFSINGLNAKLSWTWREFFVMGCQWDAFYYPLLWCTLYFMLSILLIPKAVMMFSKKQFTYINFVADKGFLNCIGWVLLELCKVSIVWFGMLGYLFYLVTFPWFIGRVFTDGKDKGYMTYMGWVVKSSGEKGKHEYVGSPDVMVIVLPHLFYVVFPSMLVSIALVAERSIYRDYFLSLTGKKVDDYDQEQTRTRLNGQGSKNSRSCVGKRWIRAVLLVVSLAICLKHFMNCRALVKAYEMNPVLHFPDIEDFEDGCLLSSRA</sequence>
<protein>
    <recommendedName>
        <fullName evidence="8">Calcineurin-like phosphoesterase domain-containing protein</fullName>
    </recommendedName>
</protein>
<evidence type="ECO:0000313" key="7">
    <source>
        <dbReference type="Proteomes" id="UP000796880"/>
    </source>
</evidence>
<feature type="transmembrane region" description="Helical" evidence="1">
    <location>
        <begin position="592"/>
        <end position="616"/>
    </location>
</feature>
<feature type="transmembrane region" description="Helical" evidence="1">
    <location>
        <begin position="535"/>
        <end position="555"/>
    </location>
</feature>
<feature type="signal peptide" evidence="2">
    <location>
        <begin position="1"/>
        <end position="20"/>
    </location>
</feature>
<feature type="domain" description="Calcineurin-like phosphoesterase" evidence="3">
    <location>
        <begin position="60"/>
        <end position="276"/>
    </location>
</feature>
<dbReference type="InterPro" id="IPR056229">
    <property type="entry name" value="Ig_TMM62"/>
</dbReference>
<dbReference type="Pfam" id="PF24394">
    <property type="entry name" value="TMEM62_C"/>
    <property type="match status" value="1"/>
</dbReference>
<dbReference type="PANTHER" id="PTHR14795">
    <property type="entry name" value="HELICASE RELATED"/>
    <property type="match status" value="1"/>
</dbReference>
<dbReference type="SUPFAM" id="SSF56300">
    <property type="entry name" value="Metallo-dependent phosphatases"/>
    <property type="match status" value="1"/>
</dbReference>
<keyword evidence="2" id="KW-0732">Signal</keyword>
<accession>A0A8K0MQC9</accession>
<evidence type="ECO:0000259" key="3">
    <source>
        <dbReference type="Pfam" id="PF00149"/>
    </source>
</evidence>
<feature type="domain" description="TMEM62 Ig-like" evidence="4">
    <location>
        <begin position="412"/>
        <end position="458"/>
    </location>
</feature>
<dbReference type="OrthoDB" id="27234at2759"/>
<gene>
    <name evidence="6" type="ORF">FNV43_RR04711</name>
</gene>
<comment type="caution">
    <text evidence="6">The sequence shown here is derived from an EMBL/GenBank/DDBJ whole genome shotgun (WGS) entry which is preliminary data.</text>
</comment>
<feature type="transmembrane region" description="Helical" evidence="1">
    <location>
        <begin position="479"/>
        <end position="497"/>
    </location>
</feature>
<dbReference type="GO" id="GO:0016787">
    <property type="term" value="F:hydrolase activity"/>
    <property type="evidence" value="ECO:0007669"/>
    <property type="project" value="InterPro"/>
</dbReference>
<evidence type="ECO:0000259" key="5">
    <source>
        <dbReference type="Pfam" id="PF24394"/>
    </source>
</evidence>
<reference evidence="6" key="1">
    <citation type="submission" date="2020-03" db="EMBL/GenBank/DDBJ databases">
        <title>A high-quality chromosome-level genome assembly of a woody plant with both climbing and erect habits, Rhamnella rubrinervis.</title>
        <authorList>
            <person name="Lu Z."/>
            <person name="Yang Y."/>
            <person name="Zhu X."/>
            <person name="Sun Y."/>
        </authorList>
    </citation>
    <scope>NUCLEOTIDE SEQUENCE</scope>
    <source>
        <strain evidence="6">BYM</strain>
        <tissue evidence="6">Leaf</tissue>
    </source>
</reference>
<name>A0A8K0MQC9_9ROSA</name>
<keyword evidence="7" id="KW-1185">Reference proteome</keyword>
<dbReference type="InterPro" id="IPR029052">
    <property type="entry name" value="Metallo-depent_PP-like"/>
</dbReference>
<dbReference type="EMBL" id="VOIH02000002">
    <property type="protein sequence ID" value="KAF3454264.1"/>
    <property type="molecule type" value="Genomic_DNA"/>
</dbReference>
<keyword evidence="1" id="KW-1133">Transmembrane helix</keyword>
<dbReference type="Pfam" id="PF24384">
    <property type="entry name" value="Ig_TMM62"/>
    <property type="match status" value="2"/>
</dbReference>
<dbReference type="AlphaFoldDB" id="A0A8K0MQC9"/>
<dbReference type="Pfam" id="PF00149">
    <property type="entry name" value="Metallophos"/>
    <property type="match status" value="1"/>
</dbReference>
<dbReference type="InterPro" id="IPR004843">
    <property type="entry name" value="Calcineurin-like_PHP"/>
</dbReference>
<keyword evidence="1" id="KW-0812">Transmembrane</keyword>
<feature type="chain" id="PRO_5035451936" description="Calcineurin-like phosphoesterase domain-containing protein" evidence="2">
    <location>
        <begin position="21"/>
        <end position="712"/>
    </location>
</feature>
<keyword evidence="1" id="KW-0472">Membrane</keyword>
<evidence type="ECO:0000313" key="6">
    <source>
        <dbReference type="EMBL" id="KAF3454264.1"/>
    </source>
</evidence>
<evidence type="ECO:0008006" key="8">
    <source>
        <dbReference type="Google" id="ProtNLM"/>
    </source>
</evidence>
<dbReference type="PANTHER" id="PTHR14795:SF0">
    <property type="entry name" value="TRANSMEMBRANE PROTEIN 62"/>
    <property type="match status" value="1"/>
</dbReference>
<evidence type="ECO:0000259" key="4">
    <source>
        <dbReference type="Pfam" id="PF24384"/>
    </source>
</evidence>
<evidence type="ECO:0000256" key="1">
    <source>
        <dbReference type="SAM" id="Phobius"/>
    </source>
</evidence>